<dbReference type="AlphaFoldDB" id="A0A3L6F3M1"/>
<gene>
    <name evidence="1" type="ORF">Zm00014a_025703</name>
</gene>
<reference evidence="1 2" key="1">
    <citation type="journal article" date="2018" name="Nat. Genet.">
        <title>Extensive intraspecific gene order and gene structural variations between Mo17 and other maize genomes.</title>
        <authorList>
            <person name="Sun S."/>
            <person name="Zhou Y."/>
            <person name="Chen J."/>
            <person name="Shi J."/>
            <person name="Zhao H."/>
            <person name="Zhao H."/>
            <person name="Song W."/>
            <person name="Zhang M."/>
            <person name="Cui Y."/>
            <person name="Dong X."/>
            <person name="Liu H."/>
            <person name="Ma X."/>
            <person name="Jiao Y."/>
            <person name="Wang B."/>
            <person name="Wei X."/>
            <person name="Stein J.C."/>
            <person name="Glaubitz J.C."/>
            <person name="Lu F."/>
            <person name="Yu G."/>
            <person name="Liang C."/>
            <person name="Fengler K."/>
            <person name="Li B."/>
            <person name="Rafalski A."/>
            <person name="Schnable P.S."/>
            <person name="Ware D.H."/>
            <person name="Buckler E.S."/>
            <person name="Lai J."/>
        </authorList>
    </citation>
    <scope>NUCLEOTIDE SEQUENCE [LARGE SCALE GENOMIC DNA]</scope>
    <source>
        <strain evidence="2">cv. Missouri 17</strain>
        <tissue evidence="1">Seedling</tissue>
    </source>
</reference>
<sequence>MVMYLQLVDVQSAVEFLYNPQLLCLL</sequence>
<evidence type="ECO:0000313" key="1">
    <source>
        <dbReference type="EMBL" id="PWZ27590.1"/>
    </source>
</evidence>
<dbReference type="Proteomes" id="UP000251960">
    <property type="component" value="Chromosome 4"/>
</dbReference>
<evidence type="ECO:0000313" key="2">
    <source>
        <dbReference type="Proteomes" id="UP000251960"/>
    </source>
</evidence>
<organism evidence="1 2">
    <name type="scientific">Zea mays</name>
    <name type="common">Maize</name>
    <dbReference type="NCBI Taxonomy" id="4577"/>
    <lineage>
        <taxon>Eukaryota</taxon>
        <taxon>Viridiplantae</taxon>
        <taxon>Streptophyta</taxon>
        <taxon>Embryophyta</taxon>
        <taxon>Tracheophyta</taxon>
        <taxon>Spermatophyta</taxon>
        <taxon>Magnoliopsida</taxon>
        <taxon>Liliopsida</taxon>
        <taxon>Poales</taxon>
        <taxon>Poaceae</taxon>
        <taxon>PACMAD clade</taxon>
        <taxon>Panicoideae</taxon>
        <taxon>Andropogonodae</taxon>
        <taxon>Andropogoneae</taxon>
        <taxon>Tripsacinae</taxon>
        <taxon>Zea</taxon>
    </lineage>
</organism>
<dbReference type="EMBL" id="NCVQ01000005">
    <property type="protein sequence ID" value="PWZ27590.1"/>
    <property type="molecule type" value="Genomic_DNA"/>
</dbReference>
<accession>A0A3L6F3M1</accession>
<protein>
    <submittedName>
        <fullName evidence="1">Uncharacterized protein</fullName>
    </submittedName>
</protein>
<proteinExistence type="predicted"/>
<comment type="caution">
    <text evidence="1">The sequence shown here is derived from an EMBL/GenBank/DDBJ whole genome shotgun (WGS) entry which is preliminary data.</text>
</comment>
<name>A0A3L6F3M1_MAIZE</name>